<evidence type="ECO:0000313" key="3">
    <source>
        <dbReference type="EMBL" id="HER41147.1"/>
    </source>
</evidence>
<evidence type="ECO:0000256" key="1">
    <source>
        <dbReference type="SAM" id="MobiDB-lite"/>
    </source>
</evidence>
<feature type="transmembrane region" description="Helical" evidence="2">
    <location>
        <begin position="80"/>
        <end position="101"/>
    </location>
</feature>
<accession>A0A7C2R880</accession>
<keyword evidence="2" id="KW-0812">Transmembrane</keyword>
<dbReference type="Pfam" id="PF07332">
    <property type="entry name" value="Phage_holin_3_6"/>
    <property type="match status" value="1"/>
</dbReference>
<dbReference type="InterPro" id="IPR009937">
    <property type="entry name" value="Phage_holin_3_6"/>
</dbReference>
<gene>
    <name evidence="3" type="ORF">ENO10_08000</name>
</gene>
<evidence type="ECO:0008006" key="4">
    <source>
        <dbReference type="Google" id="ProtNLM"/>
    </source>
</evidence>
<keyword evidence="2" id="KW-1133">Transmembrane helix</keyword>
<sequence>MAFERVSDNLHRLNENIREFAKSSAEYYKLDFFNKTMKGATAAVKGGLVAFFLLFAVLFLSIAISVALSEWLDSPSSGFFIVGGLYLLIGLCVLYFGSSFINKMMLSTASKKFFQEPEEGPKKAHPEFTSPTNLQSEEIIVEEDERV</sequence>
<feature type="compositionally biased region" description="Basic and acidic residues" evidence="1">
    <location>
        <begin position="117"/>
        <end position="126"/>
    </location>
</feature>
<comment type="caution">
    <text evidence="3">The sequence shown here is derived from an EMBL/GenBank/DDBJ whole genome shotgun (WGS) entry which is preliminary data.</text>
</comment>
<dbReference type="AlphaFoldDB" id="A0A7C2R880"/>
<proteinExistence type="predicted"/>
<feature type="region of interest" description="Disordered" evidence="1">
    <location>
        <begin position="117"/>
        <end position="147"/>
    </location>
</feature>
<keyword evidence="2" id="KW-0472">Membrane</keyword>
<dbReference type="Proteomes" id="UP000885753">
    <property type="component" value="Unassembled WGS sequence"/>
</dbReference>
<dbReference type="EMBL" id="DSEE01000579">
    <property type="protein sequence ID" value="HER41147.1"/>
    <property type="molecule type" value="Genomic_DNA"/>
</dbReference>
<protein>
    <recommendedName>
        <fullName evidence="4">Holin-X, holin superfamily III</fullName>
    </recommendedName>
</protein>
<feature type="transmembrane region" description="Helical" evidence="2">
    <location>
        <begin position="47"/>
        <end position="68"/>
    </location>
</feature>
<organism evidence="3">
    <name type="scientific">Salinimicrobium catena</name>
    <dbReference type="NCBI Taxonomy" id="390640"/>
    <lineage>
        <taxon>Bacteria</taxon>
        <taxon>Pseudomonadati</taxon>
        <taxon>Bacteroidota</taxon>
        <taxon>Flavobacteriia</taxon>
        <taxon>Flavobacteriales</taxon>
        <taxon>Flavobacteriaceae</taxon>
        <taxon>Salinimicrobium</taxon>
    </lineage>
</organism>
<name>A0A7C2R880_9FLAO</name>
<reference evidence="3" key="1">
    <citation type="journal article" date="2020" name="mSystems">
        <title>Genome- and Community-Level Interaction Insights into Carbon Utilization and Element Cycling Functions of Hydrothermarchaeota in Hydrothermal Sediment.</title>
        <authorList>
            <person name="Zhou Z."/>
            <person name="Liu Y."/>
            <person name="Xu W."/>
            <person name="Pan J."/>
            <person name="Luo Z.H."/>
            <person name="Li M."/>
        </authorList>
    </citation>
    <scope>NUCLEOTIDE SEQUENCE [LARGE SCALE GENOMIC DNA]</scope>
    <source>
        <strain evidence="3">SpSt-1235</strain>
    </source>
</reference>
<evidence type="ECO:0000256" key="2">
    <source>
        <dbReference type="SAM" id="Phobius"/>
    </source>
</evidence>